<keyword evidence="4" id="KW-1185">Reference proteome</keyword>
<feature type="compositionally biased region" description="Basic and acidic residues" evidence="1">
    <location>
        <begin position="225"/>
        <end position="252"/>
    </location>
</feature>
<dbReference type="GO" id="GO:0016209">
    <property type="term" value="F:antioxidant activity"/>
    <property type="evidence" value="ECO:0007669"/>
    <property type="project" value="InterPro"/>
</dbReference>
<feature type="compositionally biased region" description="Basic and acidic residues" evidence="1">
    <location>
        <begin position="266"/>
        <end position="290"/>
    </location>
</feature>
<organism evidence="3 4">
    <name type="scientific">Rubrobacter tropicus</name>
    <dbReference type="NCBI Taxonomy" id="2653851"/>
    <lineage>
        <taxon>Bacteria</taxon>
        <taxon>Bacillati</taxon>
        <taxon>Actinomycetota</taxon>
        <taxon>Rubrobacteria</taxon>
        <taxon>Rubrobacterales</taxon>
        <taxon>Rubrobacteraceae</taxon>
        <taxon>Rubrobacter</taxon>
    </lineage>
</organism>
<evidence type="ECO:0000256" key="1">
    <source>
        <dbReference type="SAM" id="MobiDB-lite"/>
    </source>
</evidence>
<dbReference type="InterPro" id="IPR036249">
    <property type="entry name" value="Thioredoxin-like_sf"/>
</dbReference>
<dbReference type="AlphaFoldDB" id="A0A6G8Q7T2"/>
<feature type="compositionally biased region" description="Basic and acidic residues" evidence="1">
    <location>
        <begin position="319"/>
        <end position="339"/>
    </location>
</feature>
<dbReference type="SUPFAM" id="SSF52833">
    <property type="entry name" value="Thioredoxin-like"/>
    <property type="match status" value="1"/>
</dbReference>
<dbReference type="KEGG" id="rub:GBA63_07685"/>
<feature type="compositionally biased region" description="Low complexity" evidence="1">
    <location>
        <begin position="209"/>
        <end position="224"/>
    </location>
</feature>
<reference evidence="3 4" key="1">
    <citation type="submission" date="2019-10" db="EMBL/GenBank/DDBJ databases">
        <title>Rubrobacter sp nov SCSIO 52090 isolated from a deep-sea sediment in the South China Sea.</title>
        <authorList>
            <person name="Chen R.W."/>
        </authorList>
    </citation>
    <scope>NUCLEOTIDE SEQUENCE [LARGE SCALE GENOMIC DNA]</scope>
    <source>
        <strain evidence="3 4">SCSIO 52909</strain>
    </source>
</reference>
<dbReference type="EMBL" id="CP045119">
    <property type="protein sequence ID" value="QIN82535.1"/>
    <property type="molecule type" value="Genomic_DNA"/>
</dbReference>
<evidence type="ECO:0000313" key="4">
    <source>
        <dbReference type="Proteomes" id="UP000501452"/>
    </source>
</evidence>
<dbReference type="GO" id="GO:0016491">
    <property type="term" value="F:oxidoreductase activity"/>
    <property type="evidence" value="ECO:0007669"/>
    <property type="project" value="InterPro"/>
</dbReference>
<proteinExistence type="predicted"/>
<feature type="region of interest" description="Disordered" evidence="1">
    <location>
        <begin position="153"/>
        <end position="362"/>
    </location>
</feature>
<dbReference type="Gene3D" id="3.40.30.10">
    <property type="entry name" value="Glutaredoxin"/>
    <property type="match status" value="1"/>
</dbReference>
<dbReference type="InterPro" id="IPR000866">
    <property type="entry name" value="AhpC/TSA"/>
</dbReference>
<accession>A0A6G8Q7T2</accession>
<name>A0A6G8Q7T2_9ACTN</name>
<feature type="compositionally biased region" description="Basic and acidic residues" evidence="1">
    <location>
        <begin position="163"/>
        <end position="205"/>
    </location>
</feature>
<feature type="domain" description="Thioredoxin" evidence="2">
    <location>
        <begin position="12"/>
        <end position="160"/>
    </location>
</feature>
<evidence type="ECO:0000259" key="2">
    <source>
        <dbReference type="PROSITE" id="PS51352"/>
    </source>
</evidence>
<gene>
    <name evidence="3" type="ORF">GBA63_07685</name>
</gene>
<dbReference type="Pfam" id="PF00578">
    <property type="entry name" value="AhpC-TSA"/>
    <property type="match status" value="1"/>
</dbReference>
<protein>
    <submittedName>
        <fullName evidence="3">Redoxin domain-containing protein</fullName>
    </submittedName>
</protein>
<dbReference type="InterPro" id="IPR013766">
    <property type="entry name" value="Thioredoxin_domain"/>
</dbReference>
<dbReference type="PROSITE" id="PS51352">
    <property type="entry name" value="THIOREDOXIN_2"/>
    <property type="match status" value="1"/>
</dbReference>
<dbReference type="Proteomes" id="UP000501452">
    <property type="component" value="Chromosome"/>
</dbReference>
<sequence>MFTRRKRDVVAPEVGVEAPEFNLPSAQGGQLRLSMRTVRGPVVVAFYRPGNEEDVEYFRALAAKEQEINLASGSVVGIGVAEPSAAREFARECGLKSYLLYDYARVTSSQWGLLEGDRRHGYSSRPAVFIVGPDGKVANAWTGERPSAEELLEKVSGITGLPKKPEEEKPAAEEAEAGGEKPKKMSAEEREKIKAERRAAREAGKSIKTAETSPAAPGTAAGGEQPKKMSKEERERIKAERRAARESGKSLKTDAPGTPAETPADAPKKMSAEERERIKTERRAAREAGKSVKTGASETATPAGIDGGEKAPAEASADAPKKMSKEERERIKAERRAAREAGQSLKKPSGDGSPGDGSAEKP</sequence>
<dbReference type="RefSeq" id="WP_166174968.1">
    <property type="nucleotide sequence ID" value="NZ_CP045119.1"/>
</dbReference>
<evidence type="ECO:0000313" key="3">
    <source>
        <dbReference type="EMBL" id="QIN82535.1"/>
    </source>
</evidence>